<feature type="region of interest" description="Disordered" evidence="1">
    <location>
        <begin position="40"/>
        <end position="64"/>
    </location>
</feature>
<reference evidence="2" key="1">
    <citation type="journal article" date="2022" name="Int. J. Syst. Evol. Microbiol.">
        <title>Genome-based, phenotypic and chemotaxonomic classification of Faecalibacterium strains: proposal of three novel species Faecalibacterium duncaniae sp. nov., Faecalibacterium hattorii sp. nov. and Faecalibacterium gallinarum sp. nov. .</title>
        <authorList>
            <person name="Sakamoto M."/>
            <person name="Sakurai N."/>
            <person name="Tanno H."/>
            <person name="Iino T."/>
            <person name="Ohkuma M."/>
            <person name="Endo A."/>
        </authorList>
    </citation>
    <scope>NUCLEOTIDE SEQUENCE</scope>
    <source>
        <strain evidence="2">JCM 17207</strain>
    </source>
</reference>
<protein>
    <submittedName>
        <fullName evidence="2">Uncharacterized protein</fullName>
    </submittedName>
</protein>
<sequence length="64" mass="6893">MPTAETSTKVNNPTSNGASATKQALRFSVKCMSVGYIFPNTSRETTRTPSKGYVKPMSHANVRG</sequence>
<dbReference type="EMBL" id="BQKV01000104">
    <property type="protein sequence ID" value="GJN65686.1"/>
    <property type="molecule type" value="Genomic_DNA"/>
</dbReference>
<dbReference type="AlphaFoldDB" id="A0AA37MZ51"/>
<evidence type="ECO:0000313" key="3">
    <source>
        <dbReference type="Proteomes" id="UP001055185"/>
    </source>
</evidence>
<gene>
    <name evidence="2" type="ORF">JCM17207_23110</name>
</gene>
<evidence type="ECO:0000313" key="2">
    <source>
        <dbReference type="EMBL" id="GJN65686.1"/>
    </source>
</evidence>
<name>A0AA37MZ51_9FIRM</name>
<dbReference type="Proteomes" id="UP001055185">
    <property type="component" value="Unassembled WGS sequence"/>
</dbReference>
<feature type="region of interest" description="Disordered" evidence="1">
    <location>
        <begin position="1"/>
        <end position="22"/>
    </location>
</feature>
<feature type="compositionally biased region" description="Polar residues" evidence="1">
    <location>
        <begin position="40"/>
        <end position="49"/>
    </location>
</feature>
<proteinExistence type="predicted"/>
<evidence type="ECO:0000256" key="1">
    <source>
        <dbReference type="SAM" id="MobiDB-lite"/>
    </source>
</evidence>
<accession>A0AA37MZ51</accession>
<comment type="caution">
    <text evidence="2">The sequence shown here is derived from an EMBL/GenBank/DDBJ whole genome shotgun (WGS) entry which is preliminary data.</text>
</comment>
<keyword evidence="3" id="KW-1185">Reference proteome</keyword>
<organism evidence="2 3">
    <name type="scientific">Faecalibacterium gallinarum</name>
    <dbReference type="NCBI Taxonomy" id="2903556"/>
    <lineage>
        <taxon>Bacteria</taxon>
        <taxon>Bacillati</taxon>
        <taxon>Bacillota</taxon>
        <taxon>Clostridia</taxon>
        <taxon>Eubacteriales</taxon>
        <taxon>Oscillospiraceae</taxon>
        <taxon>Faecalibacterium</taxon>
    </lineage>
</organism>